<dbReference type="PATRIC" id="fig|1359184.3.peg.1430"/>
<dbReference type="EMBL" id="LANO01000031">
    <property type="protein sequence ID" value="KJV52065.1"/>
    <property type="molecule type" value="Genomic_DNA"/>
</dbReference>
<proteinExistence type="predicted"/>
<organism evidence="1 2">
    <name type="scientific">Orientia tsutsugamushi str. Gilliam</name>
    <dbReference type="NCBI Taxonomy" id="1359184"/>
    <lineage>
        <taxon>Bacteria</taxon>
        <taxon>Pseudomonadati</taxon>
        <taxon>Pseudomonadota</taxon>
        <taxon>Alphaproteobacteria</taxon>
        <taxon>Rickettsiales</taxon>
        <taxon>Rickettsiaceae</taxon>
        <taxon>Rickettsieae</taxon>
        <taxon>Orientia</taxon>
    </lineage>
</organism>
<gene>
    <name evidence="1" type="ORF">OTSGILL_1778</name>
</gene>
<dbReference type="AlphaFoldDB" id="A0A0F3M8M1"/>
<name>A0A0F3M8M1_ORITS</name>
<protein>
    <submittedName>
        <fullName evidence="1">Uncharacterized protein</fullName>
    </submittedName>
</protein>
<sequence>MTNAKMLGTNIVTGYIGKFLQQVKMIYKYYKK</sequence>
<comment type="caution">
    <text evidence="1">The sequence shown here is derived from an EMBL/GenBank/DDBJ whole genome shotgun (WGS) entry which is preliminary data.</text>
</comment>
<evidence type="ECO:0000313" key="1">
    <source>
        <dbReference type="EMBL" id="KJV52065.1"/>
    </source>
</evidence>
<reference evidence="1 2" key="1">
    <citation type="submission" date="2015-02" db="EMBL/GenBank/DDBJ databases">
        <title>Genome Sequencing of Rickettsiales.</title>
        <authorList>
            <person name="Daugherty S.C."/>
            <person name="Su Q."/>
            <person name="Abolude K."/>
            <person name="Beier-Sexton M."/>
            <person name="Carlyon J.A."/>
            <person name="Carter R."/>
            <person name="Day N.P."/>
            <person name="Dumler S.J."/>
            <person name="Dyachenko V."/>
            <person name="Godinez A."/>
            <person name="Kurtti T.J."/>
            <person name="Lichay M."/>
            <person name="Mullins K.E."/>
            <person name="Ott S."/>
            <person name="Pappas-Brown V."/>
            <person name="Paris D.H."/>
            <person name="Patel P."/>
            <person name="Richards A.L."/>
            <person name="Sadzewicz L."/>
            <person name="Sears K."/>
            <person name="Seidman D."/>
            <person name="Sengamalay N."/>
            <person name="Stenos J."/>
            <person name="Tallon L.J."/>
            <person name="Vincent G."/>
            <person name="Fraser C.M."/>
            <person name="Munderloh U."/>
            <person name="Dunning-Hotopp J.C."/>
        </authorList>
    </citation>
    <scope>NUCLEOTIDE SEQUENCE [LARGE SCALE GENOMIC DNA]</scope>
    <source>
        <strain evidence="1 2">Gilliam</strain>
    </source>
</reference>
<evidence type="ECO:0000313" key="2">
    <source>
        <dbReference type="Proteomes" id="UP000033769"/>
    </source>
</evidence>
<dbReference type="Proteomes" id="UP000033769">
    <property type="component" value="Unassembled WGS sequence"/>
</dbReference>
<accession>A0A0F3M8M1</accession>